<dbReference type="PROSITE" id="PS00282">
    <property type="entry name" value="KAZAL_1"/>
    <property type="match status" value="1"/>
</dbReference>
<comment type="caution">
    <text evidence="11">The sequence shown here is derived from an EMBL/GenBank/DDBJ whole genome shotgun (WGS) entry which is preliminary data.</text>
</comment>
<dbReference type="PRINTS" id="PR00839">
    <property type="entry name" value="V8PROTEASE"/>
</dbReference>
<keyword evidence="5 8" id="KW-0378">Hydrolase</keyword>
<sequence>MSGLGSKLSLAAVLLLATAFLARAQFDCDAGCDLKFKPVCGEDDVTYQNECLAFCQDVAVARPGNCGGGAGDKPSFVKESGKATAEVMKRFDADGFVFTGLEALVERTPADVEDTLSKAKPGKGPVKKIVARRLTPEGLVYTSSDKRQGLVVPPEMRDGSPHQAPARRSLRGSGGPGDGAVGRDAAAAERDLSVIGSDQRLQVTNPTAYPQRTHGQVDVGCSGAVVSPNAVLTAGHCVHGGAGQTWYTNINFSPGRYRTSGGSVVSPYGTWTWQFVTTFGVWTTSSDSNYDMAVINYRRNSSSQQLGDVVGWLGMSSNACPTPSTTITTHGYPGDKPAGSMWYVPTCPPLTWACGAYTATSTCDTYPGQSGSAMWVASTYVAYGNHIQGLTTYNRHCMLNSAKWPSIYAWAYQKPT</sequence>
<dbReference type="InterPro" id="IPR001254">
    <property type="entry name" value="Trypsin_dom"/>
</dbReference>
<comment type="similarity">
    <text evidence="1">Belongs to the peptidase S1 family.</text>
</comment>
<dbReference type="InterPro" id="IPR009003">
    <property type="entry name" value="Peptidase_S1_PA"/>
</dbReference>
<dbReference type="InterPro" id="IPR036058">
    <property type="entry name" value="Kazal_dom_sf"/>
</dbReference>
<dbReference type="SMART" id="SM00280">
    <property type="entry name" value="KAZAL"/>
    <property type="match status" value="1"/>
</dbReference>
<evidence type="ECO:0000256" key="6">
    <source>
        <dbReference type="ARBA" id="ARBA00022825"/>
    </source>
</evidence>
<dbReference type="AlphaFoldDB" id="A0A835YVS7"/>
<dbReference type="InterPro" id="IPR043504">
    <property type="entry name" value="Peptidase_S1_PA_chymotrypsin"/>
</dbReference>
<dbReference type="InterPro" id="IPR018114">
    <property type="entry name" value="TRYPSIN_HIS"/>
</dbReference>
<evidence type="ECO:0000313" key="11">
    <source>
        <dbReference type="EMBL" id="KAG5180997.1"/>
    </source>
</evidence>
<dbReference type="Gene3D" id="3.30.60.30">
    <property type="match status" value="1"/>
</dbReference>
<dbReference type="PROSITE" id="PS00134">
    <property type="entry name" value="TRYPSIN_HIS"/>
    <property type="match status" value="1"/>
</dbReference>
<dbReference type="Gene3D" id="2.40.10.10">
    <property type="entry name" value="Trypsin-like serine proteases"/>
    <property type="match status" value="2"/>
</dbReference>
<feature type="chain" id="PRO_5033104767" description="Serine protease" evidence="8">
    <location>
        <begin position="25"/>
        <end position="416"/>
    </location>
</feature>
<evidence type="ECO:0000256" key="5">
    <source>
        <dbReference type="ARBA" id="ARBA00022801"/>
    </source>
</evidence>
<dbReference type="Pfam" id="PF00089">
    <property type="entry name" value="Trypsin"/>
    <property type="match status" value="1"/>
</dbReference>
<evidence type="ECO:0000256" key="2">
    <source>
        <dbReference type="ARBA" id="ARBA00008764"/>
    </source>
</evidence>
<evidence type="ECO:0000256" key="7">
    <source>
        <dbReference type="ARBA" id="ARBA00023026"/>
    </source>
</evidence>
<name>A0A835YVS7_9STRA</name>
<dbReference type="EMBL" id="JAFCMP010000346">
    <property type="protein sequence ID" value="KAG5180997.1"/>
    <property type="molecule type" value="Genomic_DNA"/>
</dbReference>
<dbReference type="PANTHER" id="PTHR15462">
    <property type="entry name" value="SERINE PROTEASE"/>
    <property type="match status" value="1"/>
</dbReference>
<evidence type="ECO:0000313" key="12">
    <source>
        <dbReference type="Proteomes" id="UP000664859"/>
    </source>
</evidence>
<dbReference type="CDD" id="cd00104">
    <property type="entry name" value="KAZAL_FS"/>
    <property type="match status" value="1"/>
</dbReference>
<keyword evidence="12" id="KW-1185">Reference proteome</keyword>
<evidence type="ECO:0000259" key="10">
    <source>
        <dbReference type="PROSITE" id="PS51465"/>
    </source>
</evidence>
<dbReference type="InterPro" id="IPR050966">
    <property type="entry name" value="Glutamyl_endopeptidase"/>
</dbReference>
<dbReference type="InterPro" id="IPR008256">
    <property type="entry name" value="Peptidase_S1B"/>
</dbReference>
<protein>
    <recommendedName>
        <fullName evidence="8">Serine protease</fullName>
        <ecNumber evidence="8">3.4.21.-</ecNumber>
    </recommendedName>
</protein>
<evidence type="ECO:0000256" key="8">
    <source>
        <dbReference type="RuleBase" id="RU004296"/>
    </source>
</evidence>
<keyword evidence="4 8" id="KW-0732">Signal</keyword>
<dbReference type="Proteomes" id="UP000664859">
    <property type="component" value="Unassembled WGS sequence"/>
</dbReference>
<keyword evidence="7" id="KW-0843">Virulence</keyword>
<dbReference type="Pfam" id="PF00050">
    <property type="entry name" value="Kazal_1"/>
    <property type="match status" value="1"/>
</dbReference>
<feature type="signal peptide" evidence="8">
    <location>
        <begin position="1"/>
        <end position="24"/>
    </location>
</feature>
<proteinExistence type="inferred from homology"/>
<dbReference type="InterPro" id="IPR002350">
    <property type="entry name" value="Kazal_dom"/>
</dbReference>
<gene>
    <name evidence="11" type="ORF">JKP88DRAFT_200108</name>
</gene>
<reference evidence="11" key="1">
    <citation type="submission" date="2021-02" db="EMBL/GenBank/DDBJ databases">
        <title>First Annotated Genome of the Yellow-green Alga Tribonema minus.</title>
        <authorList>
            <person name="Mahan K.M."/>
        </authorList>
    </citation>
    <scope>NUCLEOTIDE SEQUENCE</scope>
    <source>
        <strain evidence="11">UTEX B ZZ1240</strain>
    </source>
</reference>
<dbReference type="GO" id="GO:0006508">
    <property type="term" value="P:proteolysis"/>
    <property type="evidence" value="ECO:0007669"/>
    <property type="project" value="UniProtKB-KW"/>
</dbReference>
<dbReference type="GO" id="GO:0004252">
    <property type="term" value="F:serine-type endopeptidase activity"/>
    <property type="evidence" value="ECO:0007669"/>
    <property type="project" value="InterPro"/>
</dbReference>
<evidence type="ECO:0000256" key="4">
    <source>
        <dbReference type="ARBA" id="ARBA00022729"/>
    </source>
</evidence>
<keyword evidence="6 8" id="KW-0720">Serine protease</keyword>
<evidence type="ECO:0000256" key="1">
    <source>
        <dbReference type="ARBA" id="ARBA00007664"/>
    </source>
</evidence>
<dbReference type="SUPFAM" id="SSF100895">
    <property type="entry name" value="Kazal-type serine protease inhibitors"/>
    <property type="match status" value="1"/>
</dbReference>
<dbReference type="PROSITE" id="PS51465">
    <property type="entry name" value="KAZAL_2"/>
    <property type="match status" value="1"/>
</dbReference>
<evidence type="ECO:0000256" key="3">
    <source>
        <dbReference type="ARBA" id="ARBA00022670"/>
    </source>
</evidence>
<feature type="domain" description="Kazal-like" evidence="10">
    <location>
        <begin position="22"/>
        <end position="68"/>
    </location>
</feature>
<dbReference type="EC" id="3.4.21.-" evidence="8"/>
<dbReference type="PANTHER" id="PTHR15462:SF8">
    <property type="entry name" value="SERINE PROTEASE"/>
    <property type="match status" value="1"/>
</dbReference>
<feature type="region of interest" description="Disordered" evidence="9">
    <location>
        <begin position="142"/>
        <end position="185"/>
    </location>
</feature>
<accession>A0A835YVS7</accession>
<dbReference type="SUPFAM" id="SSF50494">
    <property type="entry name" value="Trypsin-like serine proteases"/>
    <property type="match status" value="1"/>
</dbReference>
<dbReference type="OrthoDB" id="61562at2759"/>
<comment type="similarity">
    <text evidence="2 8">Belongs to the peptidase S1B family.</text>
</comment>
<organism evidence="11 12">
    <name type="scientific">Tribonema minus</name>
    <dbReference type="NCBI Taxonomy" id="303371"/>
    <lineage>
        <taxon>Eukaryota</taxon>
        <taxon>Sar</taxon>
        <taxon>Stramenopiles</taxon>
        <taxon>Ochrophyta</taxon>
        <taxon>PX clade</taxon>
        <taxon>Xanthophyceae</taxon>
        <taxon>Tribonematales</taxon>
        <taxon>Tribonemataceae</taxon>
        <taxon>Tribonema</taxon>
    </lineage>
</organism>
<keyword evidence="3 8" id="KW-0645">Protease</keyword>
<evidence type="ECO:0000256" key="9">
    <source>
        <dbReference type="SAM" id="MobiDB-lite"/>
    </source>
</evidence>